<sequence>MNLGDVWNYAISLILVVKVCSSLDSAIASSEWALLFSRASVWNILNSHSDHSVILVETVRDQYFQNKKKHFSFKAMWLRSNECEEVVHLHWGSYSCGSAISALQQNIKKCRVGLLRWDQNSVGNVRRRIRFLEEEIVRLRDSPITAEF</sequence>
<organism evidence="2">
    <name type="scientific">Sesamum latifolium</name>
    <dbReference type="NCBI Taxonomy" id="2727402"/>
    <lineage>
        <taxon>Eukaryota</taxon>
        <taxon>Viridiplantae</taxon>
        <taxon>Streptophyta</taxon>
        <taxon>Embryophyta</taxon>
        <taxon>Tracheophyta</taxon>
        <taxon>Spermatophyta</taxon>
        <taxon>Magnoliopsida</taxon>
        <taxon>eudicotyledons</taxon>
        <taxon>Gunneridae</taxon>
        <taxon>Pentapetalae</taxon>
        <taxon>asterids</taxon>
        <taxon>lamiids</taxon>
        <taxon>Lamiales</taxon>
        <taxon>Pedaliaceae</taxon>
        <taxon>Sesamum</taxon>
    </lineage>
</organism>
<reference evidence="2" key="1">
    <citation type="submission" date="2020-06" db="EMBL/GenBank/DDBJ databases">
        <authorList>
            <person name="Li T."/>
            <person name="Hu X."/>
            <person name="Zhang T."/>
            <person name="Song X."/>
            <person name="Zhang H."/>
            <person name="Dai N."/>
            <person name="Sheng W."/>
            <person name="Hou X."/>
            <person name="Wei L."/>
        </authorList>
    </citation>
    <scope>NUCLEOTIDE SEQUENCE</scope>
    <source>
        <strain evidence="2">KEN1</strain>
        <tissue evidence="2">Leaf</tissue>
    </source>
</reference>
<name>A0AAW2TD95_9LAMI</name>
<comment type="caution">
    <text evidence="2">The sequence shown here is derived from an EMBL/GenBank/DDBJ whole genome shotgun (WGS) entry which is preliminary data.</text>
</comment>
<dbReference type="EMBL" id="JACGWN010000015">
    <property type="protein sequence ID" value="KAL0402507.1"/>
    <property type="molecule type" value="Genomic_DNA"/>
</dbReference>
<dbReference type="PANTHER" id="PTHR33710:SF71">
    <property type="entry name" value="ENDONUCLEASE_EXONUCLEASE_PHOSPHATASE DOMAIN-CONTAINING PROTEIN"/>
    <property type="match status" value="1"/>
</dbReference>
<proteinExistence type="predicted"/>
<dbReference type="AlphaFoldDB" id="A0AAW2TD95"/>
<evidence type="ECO:0000313" key="2">
    <source>
        <dbReference type="EMBL" id="KAL0402507.1"/>
    </source>
</evidence>
<dbReference type="PANTHER" id="PTHR33710">
    <property type="entry name" value="BNAC02G09200D PROTEIN"/>
    <property type="match status" value="1"/>
</dbReference>
<reference evidence="2" key="2">
    <citation type="journal article" date="2024" name="Plant">
        <title>Genomic evolution and insights into agronomic trait innovations of Sesamum species.</title>
        <authorList>
            <person name="Miao H."/>
            <person name="Wang L."/>
            <person name="Qu L."/>
            <person name="Liu H."/>
            <person name="Sun Y."/>
            <person name="Le M."/>
            <person name="Wang Q."/>
            <person name="Wei S."/>
            <person name="Zheng Y."/>
            <person name="Lin W."/>
            <person name="Duan Y."/>
            <person name="Cao H."/>
            <person name="Xiong S."/>
            <person name="Wang X."/>
            <person name="Wei L."/>
            <person name="Li C."/>
            <person name="Ma Q."/>
            <person name="Ju M."/>
            <person name="Zhao R."/>
            <person name="Li G."/>
            <person name="Mu C."/>
            <person name="Tian Q."/>
            <person name="Mei H."/>
            <person name="Zhang T."/>
            <person name="Gao T."/>
            <person name="Zhang H."/>
        </authorList>
    </citation>
    <scope>NUCLEOTIDE SEQUENCE</scope>
    <source>
        <strain evidence="2">KEN1</strain>
    </source>
</reference>
<protein>
    <submittedName>
        <fullName evidence="2">Uncharacterized protein</fullName>
    </submittedName>
</protein>
<evidence type="ECO:0000256" key="1">
    <source>
        <dbReference type="SAM" id="SignalP"/>
    </source>
</evidence>
<keyword evidence="1" id="KW-0732">Signal</keyword>
<accession>A0AAW2TD95</accession>
<feature type="signal peptide" evidence="1">
    <location>
        <begin position="1"/>
        <end position="22"/>
    </location>
</feature>
<feature type="chain" id="PRO_5043520245" evidence="1">
    <location>
        <begin position="23"/>
        <end position="148"/>
    </location>
</feature>
<gene>
    <name evidence="2" type="ORF">Slati_4280600</name>
</gene>